<dbReference type="STRING" id="1123382.SAMN02745221_01995"/>
<dbReference type="GO" id="GO:0003677">
    <property type="term" value="F:DNA binding"/>
    <property type="evidence" value="ECO:0007669"/>
    <property type="project" value="InterPro"/>
</dbReference>
<dbReference type="SUPFAM" id="SSF46894">
    <property type="entry name" value="C-terminal effector domain of the bipartite response regulators"/>
    <property type="match status" value="1"/>
</dbReference>
<gene>
    <name evidence="1" type="ORF">SAMN02745221_01995</name>
</gene>
<dbReference type="EMBL" id="FQWY01000046">
    <property type="protein sequence ID" value="SHH23770.1"/>
    <property type="molecule type" value="Genomic_DNA"/>
</dbReference>
<dbReference type="GO" id="GO:0006355">
    <property type="term" value="P:regulation of DNA-templated transcription"/>
    <property type="evidence" value="ECO:0007669"/>
    <property type="project" value="InterPro"/>
</dbReference>
<dbReference type="InterPro" id="IPR016032">
    <property type="entry name" value="Sig_transdc_resp-reg_C-effctor"/>
</dbReference>
<name>A0A1M5RCA7_9FIRM</name>
<evidence type="ECO:0000313" key="2">
    <source>
        <dbReference type="Proteomes" id="UP000242329"/>
    </source>
</evidence>
<keyword evidence="2" id="KW-1185">Reference proteome</keyword>
<accession>A0A1M5RCA7</accession>
<proteinExistence type="predicted"/>
<protein>
    <submittedName>
        <fullName evidence="1">Uncharacterized protein</fullName>
    </submittedName>
</protein>
<sequence length="142" mass="16465">MQMPIVGWLYGEPAVSVISKLEKQMELEYYRKLYDIAKLVLTPAQREVLELYIAGLTVTQIAEYRHSRRYAAVWLLATAMERLSMWRGFYDMLLYNAHQYGQPIPVERAAWIAAELTSSALNRYAPVVFAPKYIQERDDVDG</sequence>
<dbReference type="AlphaFoldDB" id="A0A1M5RCA7"/>
<evidence type="ECO:0000313" key="1">
    <source>
        <dbReference type="EMBL" id="SHH23770.1"/>
    </source>
</evidence>
<reference evidence="2" key="1">
    <citation type="submission" date="2016-11" db="EMBL/GenBank/DDBJ databases">
        <authorList>
            <person name="Varghese N."/>
            <person name="Submissions S."/>
        </authorList>
    </citation>
    <scope>NUCLEOTIDE SEQUENCE [LARGE SCALE GENOMIC DNA]</scope>
    <source>
        <strain evidence="2">DSM 11003</strain>
    </source>
</reference>
<dbReference type="Proteomes" id="UP000242329">
    <property type="component" value="Unassembled WGS sequence"/>
</dbReference>
<organism evidence="1 2">
    <name type="scientific">Thermosyntropha lipolytica DSM 11003</name>
    <dbReference type="NCBI Taxonomy" id="1123382"/>
    <lineage>
        <taxon>Bacteria</taxon>
        <taxon>Bacillati</taxon>
        <taxon>Bacillota</taxon>
        <taxon>Clostridia</taxon>
        <taxon>Eubacteriales</taxon>
        <taxon>Syntrophomonadaceae</taxon>
        <taxon>Thermosyntropha</taxon>
    </lineage>
</organism>